<protein>
    <submittedName>
        <fullName evidence="1">Uncharacterized protein</fullName>
    </submittedName>
</protein>
<dbReference type="Proteomes" id="UP000886501">
    <property type="component" value="Unassembled WGS sequence"/>
</dbReference>
<evidence type="ECO:0000313" key="2">
    <source>
        <dbReference type="Proteomes" id="UP000886501"/>
    </source>
</evidence>
<organism evidence="1 2">
    <name type="scientific">Thelephora ganbajun</name>
    <name type="common">Ganba fungus</name>
    <dbReference type="NCBI Taxonomy" id="370292"/>
    <lineage>
        <taxon>Eukaryota</taxon>
        <taxon>Fungi</taxon>
        <taxon>Dikarya</taxon>
        <taxon>Basidiomycota</taxon>
        <taxon>Agaricomycotina</taxon>
        <taxon>Agaricomycetes</taxon>
        <taxon>Thelephorales</taxon>
        <taxon>Thelephoraceae</taxon>
        <taxon>Thelephora</taxon>
    </lineage>
</organism>
<proteinExistence type="predicted"/>
<reference evidence="1" key="2">
    <citation type="journal article" date="2020" name="Nat. Commun.">
        <title>Large-scale genome sequencing of mycorrhizal fungi provides insights into the early evolution of symbiotic traits.</title>
        <authorList>
            <person name="Miyauchi S."/>
            <person name="Kiss E."/>
            <person name="Kuo A."/>
            <person name="Drula E."/>
            <person name="Kohler A."/>
            <person name="Sanchez-Garcia M."/>
            <person name="Morin E."/>
            <person name="Andreopoulos B."/>
            <person name="Barry K.W."/>
            <person name="Bonito G."/>
            <person name="Buee M."/>
            <person name="Carver A."/>
            <person name="Chen C."/>
            <person name="Cichocki N."/>
            <person name="Clum A."/>
            <person name="Culley D."/>
            <person name="Crous P.W."/>
            <person name="Fauchery L."/>
            <person name="Girlanda M."/>
            <person name="Hayes R.D."/>
            <person name="Keri Z."/>
            <person name="LaButti K."/>
            <person name="Lipzen A."/>
            <person name="Lombard V."/>
            <person name="Magnuson J."/>
            <person name="Maillard F."/>
            <person name="Murat C."/>
            <person name="Nolan M."/>
            <person name="Ohm R.A."/>
            <person name="Pangilinan J."/>
            <person name="Pereira M.F."/>
            <person name="Perotto S."/>
            <person name="Peter M."/>
            <person name="Pfister S."/>
            <person name="Riley R."/>
            <person name="Sitrit Y."/>
            <person name="Stielow J.B."/>
            <person name="Szollosi G."/>
            <person name="Zifcakova L."/>
            <person name="Stursova M."/>
            <person name="Spatafora J.W."/>
            <person name="Tedersoo L."/>
            <person name="Vaario L.M."/>
            <person name="Yamada A."/>
            <person name="Yan M."/>
            <person name="Wang P."/>
            <person name="Xu J."/>
            <person name="Bruns T."/>
            <person name="Baldrian P."/>
            <person name="Vilgalys R."/>
            <person name="Dunand C."/>
            <person name="Henrissat B."/>
            <person name="Grigoriev I.V."/>
            <person name="Hibbett D."/>
            <person name="Nagy L.G."/>
            <person name="Martin F.M."/>
        </authorList>
    </citation>
    <scope>NUCLEOTIDE SEQUENCE</scope>
    <source>
        <strain evidence="1">P2</strain>
    </source>
</reference>
<reference evidence="1" key="1">
    <citation type="submission" date="2019-10" db="EMBL/GenBank/DDBJ databases">
        <authorList>
            <consortium name="DOE Joint Genome Institute"/>
            <person name="Kuo A."/>
            <person name="Miyauchi S."/>
            <person name="Kiss E."/>
            <person name="Drula E."/>
            <person name="Kohler A."/>
            <person name="Sanchez-Garcia M."/>
            <person name="Andreopoulos B."/>
            <person name="Barry K.W."/>
            <person name="Bonito G."/>
            <person name="Buee M."/>
            <person name="Carver A."/>
            <person name="Chen C."/>
            <person name="Cichocki N."/>
            <person name="Clum A."/>
            <person name="Culley D."/>
            <person name="Crous P.W."/>
            <person name="Fauchery L."/>
            <person name="Girlanda M."/>
            <person name="Hayes R."/>
            <person name="Keri Z."/>
            <person name="Labutti K."/>
            <person name="Lipzen A."/>
            <person name="Lombard V."/>
            <person name="Magnuson J."/>
            <person name="Maillard F."/>
            <person name="Morin E."/>
            <person name="Murat C."/>
            <person name="Nolan M."/>
            <person name="Ohm R."/>
            <person name="Pangilinan J."/>
            <person name="Pereira M."/>
            <person name="Perotto S."/>
            <person name="Peter M."/>
            <person name="Riley R."/>
            <person name="Sitrit Y."/>
            <person name="Stielow B."/>
            <person name="Szollosi G."/>
            <person name="Zifcakova L."/>
            <person name="Stursova M."/>
            <person name="Spatafora J.W."/>
            <person name="Tedersoo L."/>
            <person name="Vaario L.-M."/>
            <person name="Yamada A."/>
            <person name="Yan M."/>
            <person name="Wang P."/>
            <person name="Xu J."/>
            <person name="Bruns T."/>
            <person name="Baldrian P."/>
            <person name="Vilgalys R."/>
            <person name="Henrissat B."/>
            <person name="Grigoriev I.V."/>
            <person name="Hibbett D."/>
            <person name="Nagy L.G."/>
            <person name="Martin F.M."/>
        </authorList>
    </citation>
    <scope>NUCLEOTIDE SEQUENCE</scope>
    <source>
        <strain evidence="1">P2</strain>
    </source>
</reference>
<comment type="caution">
    <text evidence="1">The sequence shown here is derived from an EMBL/GenBank/DDBJ whole genome shotgun (WGS) entry which is preliminary data.</text>
</comment>
<name>A0ACB6ZHM7_THEGA</name>
<evidence type="ECO:0000313" key="1">
    <source>
        <dbReference type="EMBL" id="KAF9649057.1"/>
    </source>
</evidence>
<gene>
    <name evidence="1" type="ORF">BDM02DRAFT_3114365</name>
</gene>
<dbReference type="EMBL" id="MU118003">
    <property type="protein sequence ID" value="KAF9649057.1"/>
    <property type="molecule type" value="Genomic_DNA"/>
</dbReference>
<keyword evidence="2" id="KW-1185">Reference proteome</keyword>
<sequence length="70" mass="7771">MVITSECVRCGLPVFILSANIFAPQEKFASDRGLAPSSDPERVQSCRARHIEWALFLQPSTRFGVLPLLP</sequence>
<accession>A0ACB6ZHM7</accession>